<comment type="pathway">
    <text evidence="4">Amino-acid biosynthesis.</text>
</comment>
<dbReference type="GO" id="GO:0003949">
    <property type="term" value="F:1-(5-phosphoribosyl)-5-[(5-phosphoribosylamino)methylideneamino]imidazole-4-carboxamide isomerase activity"/>
    <property type="evidence" value="ECO:0007669"/>
    <property type="project" value="UniProtKB-EC"/>
</dbReference>
<keyword evidence="7" id="KW-1185">Reference proteome</keyword>
<keyword evidence="3 5" id="KW-0368">Histidine biosynthesis</keyword>
<dbReference type="EC" id="5.3.1.16" evidence="6"/>
<dbReference type="Proteomes" id="UP000596960">
    <property type="component" value="Unassembled WGS sequence"/>
</dbReference>
<comment type="similarity">
    <text evidence="1 5">Belongs to the HisA/HisF family.</text>
</comment>
<dbReference type="InterPro" id="IPR006062">
    <property type="entry name" value="His_biosynth"/>
</dbReference>
<evidence type="ECO:0000256" key="1">
    <source>
        <dbReference type="ARBA" id="ARBA00009667"/>
    </source>
</evidence>
<dbReference type="PANTHER" id="PTHR43090">
    <property type="entry name" value="1-(5-PHOSPHORIBOSYL)-5-[(5-PHOSPHORIBOSYLAMINO)METHYLIDENEAMINO] IMIDAZOLE-4-CARBOXAMIDE ISOMERASE"/>
    <property type="match status" value="1"/>
</dbReference>
<feature type="non-terminal residue" evidence="6">
    <location>
        <position position="1"/>
    </location>
</feature>
<dbReference type="InterPro" id="IPR013785">
    <property type="entry name" value="Aldolase_TIM"/>
</dbReference>
<accession>A0ABR9ND94</accession>
<keyword evidence="6" id="KW-0413">Isomerase</keyword>
<dbReference type="SUPFAM" id="SSF51366">
    <property type="entry name" value="Ribulose-phoshate binding barrel"/>
    <property type="match status" value="1"/>
</dbReference>
<gene>
    <name evidence="6" type="ORF">ILQ21_13515</name>
</gene>
<keyword evidence="2 5" id="KW-0028">Amino-acid biosynthesis</keyword>
<dbReference type="RefSeq" id="WP_264148974.1">
    <property type="nucleotide sequence ID" value="NZ_JADAMT010000084.1"/>
</dbReference>
<evidence type="ECO:0000313" key="7">
    <source>
        <dbReference type="Proteomes" id="UP000596960"/>
    </source>
</evidence>
<sequence>DWLIEMAHTFPGRIYLSVDAYGADVLVNGCEEDTELKFFPFVIQLSDIPLAGNINTDIAKDSKMSGTNFELTGELQKATIRPVIASGGIRHQQDIQRLESLNVHAAIIGKAAHQSSFWAGLKR</sequence>
<name>A0ABR9ND94_9STAP</name>
<dbReference type="EMBL" id="JADAMT010000084">
    <property type="protein sequence ID" value="MBE2130028.1"/>
    <property type="molecule type" value="Genomic_DNA"/>
</dbReference>
<protein>
    <submittedName>
        <fullName evidence="6">1-(5-phosphoribosyl)-5-((5-phosphoribosylamino)methylideneamino)imidazole-4-carboxamide isomerase</fullName>
        <ecNumber evidence="6">5.3.1.16</ecNumber>
    </submittedName>
</protein>
<evidence type="ECO:0000256" key="3">
    <source>
        <dbReference type="ARBA" id="ARBA00023102"/>
    </source>
</evidence>
<organism evidence="6 7">
    <name type="scientific">Staphylococcus schweitzeri</name>
    <dbReference type="NCBI Taxonomy" id="1654388"/>
    <lineage>
        <taxon>Bacteria</taxon>
        <taxon>Bacillati</taxon>
        <taxon>Bacillota</taxon>
        <taxon>Bacilli</taxon>
        <taxon>Bacillales</taxon>
        <taxon>Staphylococcaceae</taxon>
        <taxon>Staphylococcus</taxon>
    </lineage>
</organism>
<dbReference type="Pfam" id="PF00977">
    <property type="entry name" value="His_biosynth"/>
    <property type="match status" value="1"/>
</dbReference>
<comment type="caution">
    <text evidence="6">The sequence shown here is derived from an EMBL/GenBank/DDBJ whole genome shotgun (WGS) entry which is preliminary data.</text>
</comment>
<proteinExistence type="inferred from homology"/>
<evidence type="ECO:0000256" key="4">
    <source>
        <dbReference type="ARBA" id="ARBA00029440"/>
    </source>
</evidence>
<dbReference type="PANTHER" id="PTHR43090:SF2">
    <property type="entry name" value="1-(5-PHOSPHORIBOSYL)-5-[(5-PHOSPHORIBOSYLAMINO)METHYLIDENEAMINO] IMIDAZOLE-4-CARBOXAMIDE ISOMERASE"/>
    <property type="match status" value="1"/>
</dbReference>
<dbReference type="InterPro" id="IPR044524">
    <property type="entry name" value="Isoase_HisA-like"/>
</dbReference>
<dbReference type="Gene3D" id="3.20.20.70">
    <property type="entry name" value="Aldolase class I"/>
    <property type="match status" value="1"/>
</dbReference>
<evidence type="ECO:0000256" key="5">
    <source>
        <dbReference type="RuleBase" id="RU003657"/>
    </source>
</evidence>
<evidence type="ECO:0000313" key="6">
    <source>
        <dbReference type="EMBL" id="MBE2130028.1"/>
    </source>
</evidence>
<reference evidence="6 7" key="1">
    <citation type="submission" date="2020-10" db="EMBL/GenBank/DDBJ databases">
        <title>Phenotypic and genomic profiling of Staphylococcus argenteus in Canada and the United States and recommendations for clinical result reporting.</title>
        <authorList>
            <person name="Eshaghi A."/>
            <person name="Bommersbach C."/>
            <person name="Zitterman S."/>
            <person name="Burnham C.-A.D."/>
            <person name="Patel R."/>
            <person name="Schuetz A.N."/>
            <person name="Patel S.N."/>
            <person name="Kus J.V."/>
        </authorList>
    </citation>
    <scope>NUCLEOTIDE SEQUENCE [LARGE SCALE GENOMIC DNA]</scope>
    <source>
        <strain evidence="6 7">DSM 28300</strain>
    </source>
</reference>
<dbReference type="InterPro" id="IPR011060">
    <property type="entry name" value="RibuloseP-bd_barrel"/>
</dbReference>
<evidence type="ECO:0000256" key="2">
    <source>
        <dbReference type="ARBA" id="ARBA00022605"/>
    </source>
</evidence>